<protein>
    <submittedName>
        <fullName evidence="1">Uncharacterized protein</fullName>
    </submittedName>
</protein>
<reference evidence="1" key="2">
    <citation type="journal article" date="2020" name="Nat. Commun.">
        <title>Large-scale genome sequencing of mycorrhizal fungi provides insights into the early evolution of symbiotic traits.</title>
        <authorList>
            <person name="Miyauchi S."/>
            <person name="Kiss E."/>
            <person name="Kuo A."/>
            <person name="Drula E."/>
            <person name="Kohler A."/>
            <person name="Sanchez-Garcia M."/>
            <person name="Morin E."/>
            <person name="Andreopoulos B."/>
            <person name="Barry K.W."/>
            <person name="Bonito G."/>
            <person name="Buee M."/>
            <person name="Carver A."/>
            <person name="Chen C."/>
            <person name="Cichocki N."/>
            <person name="Clum A."/>
            <person name="Culley D."/>
            <person name="Crous P.W."/>
            <person name="Fauchery L."/>
            <person name="Girlanda M."/>
            <person name="Hayes R.D."/>
            <person name="Keri Z."/>
            <person name="LaButti K."/>
            <person name="Lipzen A."/>
            <person name="Lombard V."/>
            <person name="Magnuson J."/>
            <person name="Maillard F."/>
            <person name="Murat C."/>
            <person name="Nolan M."/>
            <person name="Ohm R.A."/>
            <person name="Pangilinan J."/>
            <person name="Pereira M.F."/>
            <person name="Perotto S."/>
            <person name="Peter M."/>
            <person name="Pfister S."/>
            <person name="Riley R."/>
            <person name="Sitrit Y."/>
            <person name="Stielow J.B."/>
            <person name="Szollosi G."/>
            <person name="Zifcakova L."/>
            <person name="Stursova M."/>
            <person name="Spatafora J.W."/>
            <person name="Tedersoo L."/>
            <person name="Vaario L.M."/>
            <person name="Yamada A."/>
            <person name="Yan M."/>
            <person name="Wang P."/>
            <person name="Xu J."/>
            <person name="Bruns T."/>
            <person name="Baldrian P."/>
            <person name="Vilgalys R."/>
            <person name="Dunand C."/>
            <person name="Henrissat B."/>
            <person name="Grigoriev I.V."/>
            <person name="Hibbett D."/>
            <person name="Nagy L.G."/>
            <person name="Martin F.M."/>
        </authorList>
    </citation>
    <scope>NUCLEOTIDE SEQUENCE</scope>
    <source>
        <strain evidence="1">P2</strain>
    </source>
</reference>
<dbReference type="Proteomes" id="UP000886501">
    <property type="component" value="Unassembled WGS sequence"/>
</dbReference>
<name>A0ACB6ZWY3_THEGA</name>
<comment type="caution">
    <text evidence="1">The sequence shown here is derived from an EMBL/GenBank/DDBJ whole genome shotgun (WGS) entry which is preliminary data.</text>
</comment>
<evidence type="ECO:0000313" key="2">
    <source>
        <dbReference type="Proteomes" id="UP000886501"/>
    </source>
</evidence>
<dbReference type="EMBL" id="MU117962">
    <property type="protein sequence ID" value="KAF9654052.1"/>
    <property type="molecule type" value="Genomic_DNA"/>
</dbReference>
<evidence type="ECO:0000313" key="1">
    <source>
        <dbReference type="EMBL" id="KAF9654052.1"/>
    </source>
</evidence>
<proteinExistence type="predicted"/>
<keyword evidence="2" id="KW-1185">Reference proteome</keyword>
<accession>A0ACB6ZWY3</accession>
<gene>
    <name evidence="1" type="ORF">BDM02DRAFT_3152936</name>
</gene>
<organism evidence="1 2">
    <name type="scientific">Thelephora ganbajun</name>
    <name type="common">Ganba fungus</name>
    <dbReference type="NCBI Taxonomy" id="370292"/>
    <lineage>
        <taxon>Eukaryota</taxon>
        <taxon>Fungi</taxon>
        <taxon>Dikarya</taxon>
        <taxon>Basidiomycota</taxon>
        <taxon>Agaricomycotina</taxon>
        <taxon>Agaricomycetes</taxon>
        <taxon>Thelephorales</taxon>
        <taxon>Thelephoraceae</taxon>
        <taxon>Thelephora</taxon>
    </lineage>
</organism>
<reference evidence="1" key="1">
    <citation type="submission" date="2019-10" db="EMBL/GenBank/DDBJ databases">
        <authorList>
            <consortium name="DOE Joint Genome Institute"/>
            <person name="Kuo A."/>
            <person name="Miyauchi S."/>
            <person name="Kiss E."/>
            <person name="Drula E."/>
            <person name="Kohler A."/>
            <person name="Sanchez-Garcia M."/>
            <person name="Andreopoulos B."/>
            <person name="Barry K.W."/>
            <person name="Bonito G."/>
            <person name="Buee M."/>
            <person name="Carver A."/>
            <person name="Chen C."/>
            <person name="Cichocki N."/>
            <person name="Clum A."/>
            <person name="Culley D."/>
            <person name="Crous P.W."/>
            <person name="Fauchery L."/>
            <person name="Girlanda M."/>
            <person name="Hayes R."/>
            <person name="Keri Z."/>
            <person name="Labutti K."/>
            <person name="Lipzen A."/>
            <person name="Lombard V."/>
            <person name="Magnuson J."/>
            <person name="Maillard F."/>
            <person name="Morin E."/>
            <person name="Murat C."/>
            <person name="Nolan M."/>
            <person name="Ohm R."/>
            <person name="Pangilinan J."/>
            <person name="Pereira M."/>
            <person name="Perotto S."/>
            <person name="Peter M."/>
            <person name="Riley R."/>
            <person name="Sitrit Y."/>
            <person name="Stielow B."/>
            <person name="Szollosi G."/>
            <person name="Zifcakova L."/>
            <person name="Stursova M."/>
            <person name="Spatafora J.W."/>
            <person name="Tedersoo L."/>
            <person name="Vaario L.-M."/>
            <person name="Yamada A."/>
            <person name="Yan M."/>
            <person name="Wang P."/>
            <person name="Xu J."/>
            <person name="Bruns T."/>
            <person name="Baldrian P."/>
            <person name="Vilgalys R."/>
            <person name="Henrissat B."/>
            <person name="Grigoriev I.V."/>
            <person name="Hibbett D."/>
            <person name="Nagy L.G."/>
            <person name="Martin F.M."/>
        </authorList>
    </citation>
    <scope>NUCLEOTIDE SEQUENCE</scope>
    <source>
        <strain evidence="1">P2</strain>
    </source>
</reference>
<sequence length="258" mass="28011">MSDAPQTSGADDASGSRPQPAWRKRLISYLTTISHMSAPFITAFVLIHLSAPAMGAVGGGSLSSQVMLLGREYYQTPFGEKYLVLAPLVIHPFASIAKRLFSPGIGPQKSWSRLRPLTSVLSSTGYLTLFLFLPVHYLTHRIYPAIPDAPIHSFGPAELDYEFVKAGLQTWPLRSWLLYIGLVGCVALHSVEGVSIITANQNGKAIVPKSKRKLVSLLAGAPALAGLFFISRETIWALTSSVEGYMAAFSKSMIYRAL</sequence>